<dbReference type="Proteomes" id="UP000036097">
    <property type="component" value="Unassembled WGS sequence"/>
</dbReference>
<evidence type="ECO:0000313" key="2">
    <source>
        <dbReference type="Proteomes" id="UP000036097"/>
    </source>
</evidence>
<evidence type="ECO:0000313" key="1">
    <source>
        <dbReference type="EMBL" id="KLV05500.1"/>
    </source>
</evidence>
<accession>A0A0J1H0X5</accession>
<proteinExistence type="predicted"/>
<comment type="caution">
    <text evidence="1">The sequence shown here is derived from an EMBL/GenBank/DDBJ whole genome shotgun (WGS) entry which is preliminary data.</text>
</comment>
<dbReference type="EMBL" id="LDOT01000013">
    <property type="protein sequence ID" value="KLV05500.1"/>
    <property type="molecule type" value="Genomic_DNA"/>
</dbReference>
<sequence>MNKLINHLRTLSTSELDEILDKRDSDIFDCAWCSADAAIPEPATRFNTNNIFITLSEATNSHEICSYISDDLELIHKAKVASYKSEFIDYLEKSYEEGAIPCEWKTNL</sequence>
<protein>
    <submittedName>
        <fullName evidence="1">Uncharacterized protein</fullName>
    </submittedName>
</protein>
<name>A0A0J1H0X5_9GAMM</name>
<reference evidence="1 2" key="1">
    <citation type="submission" date="2015-05" db="EMBL/GenBank/DDBJ databases">
        <title>Photobacterium galathea sp. nov.</title>
        <authorList>
            <person name="Machado H."/>
            <person name="Gram L."/>
        </authorList>
    </citation>
    <scope>NUCLEOTIDE SEQUENCE [LARGE SCALE GENOMIC DNA]</scope>
    <source>
        <strain evidence="1 2">CGMCC 1.12159</strain>
    </source>
</reference>
<organism evidence="1 2">
    <name type="scientific">Photobacterium aquae</name>
    <dbReference type="NCBI Taxonomy" id="1195763"/>
    <lineage>
        <taxon>Bacteria</taxon>
        <taxon>Pseudomonadati</taxon>
        <taxon>Pseudomonadota</taxon>
        <taxon>Gammaproteobacteria</taxon>
        <taxon>Vibrionales</taxon>
        <taxon>Vibrionaceae</taxon>
        <taxon>Photobacterium</taxon>
    </lineage>
</organism>
<keyword evidence="2" id="KW-1185">Reference proteome</keyword>
<dbReference type="PATRIC" id="fig|1195763.3.peg.2317"/>
<dbReference type="OrthoDB" id="6903468at2"/>
<gene>
    <name evidence="1" type="ORF">ABT56_11025</name>
</gene>
<dbReference type="RefSeq" id="WP_047878929.1">
    <property type="nucleotide sequence ID" value="NZ_LDOT01000013.1"/>
</dbReference>
<dbReference type="AlphaFoldDB" id="A0A0J1H0X5"/>